<dbReference type="CDD" id="cd01335">
    <property type="entry name" value="Radical_SAM"/>
    <property type="match status" value="1"/>
</dbReference>
<evidence type="ECO:0000256" key="2">
    <source>
        <dbReference type="ARBA" id="ARBA00017228"/>
    </source>
</evidence>
<keyword evidence="5 9" id="KW-0479">Metal-binding</keyword>
<dbReference type="SFLD" id="SFLDG01065">
    <property type="entry name" value="anaerobic_coproporphyrinogen-I"/>
    <property type="match status" value="1"/>
</dbReference>
<dbReference type="Proteomes" id="UP000567795">
    <property type="component" value="Unassembled WGS sequence"/>
</dbReference>
<dbReference type="SUPFAM" id="SSF102114">
    <property type="entry name" value="Radical SAM enzymes"/>
    <property type="match status" value="1"/>
</dbReference>
<accession>A0A853A156</accession>
<dbReference type="InterPro" id="IPR006638">
    <property type="entry name" value="Elp3/MiaA/NifB-like_rSAM"/>
</dbReference>
<dbReference type="RefSeq" id="WP_179815211.1">
    <property type="nucleotide sequence ID" value="NZ_JACBZD010000001.1"/>
</dbReference>
<evidence type="ECO:0000256" key="9">
    <source>
        <dbReference type="RuleBase" id="RU364116"/>
    </source>
</evidence>
<dbReference type="GO" id="GO:0005737">
    <property type="term" value="C:cytoplasm"/>
    <property type="evidence" value="ECO:0007669"/>
    <property type="project" value="UniProtKB-SubCell"/>
</dbReference>
<sequence>MPSALPDGEPVPTDGALPAPALAELGERPFGFYLHVPYCATRCGYCDFNTYTAAELRGRGGALASRENYAATLVEEVRLARRVLSQGPRGAVDLPVRTVFVGGGTPTLLPAADLARMLTAIRDEFGLADDAEVTTEANPDSVDAGYLAALREAGFNRVSFGMQSARPHVLRVLERTHTPGRPEWCVAQARAAGFEHVNLDLIYGTPGESDDDWRASLEAALGAGPDHVSAYALIVEEGTRLAARIRRGELPMTDDDEHADRYLIADELLSAAGLDWYEVSNWAASPEARCRHNELYWTGADWWGAGPGAHSHVGGVRWWNVKHPAAYAERLAADASPGHGRELLTPEDRRVERILLELRLRSGCPLDLLRPDGRLAAERALADGLLQEEPWKEGRAVLTLRGRLLADALVRDLVD</sequence>
<comment type="similarity">
    <text evidence="1">Belongs to the anaerobic coproporphyrinogen-III oxidase family. HemW subfamily.</text>
</comment>
<reference evidence="11 12" key="1">
    <citation type="submission" date="2020-07" db="EMBL/GenBank/DDBJ databases">
        <title>Sequencing the genomes of 1000 actinobacteria strains.</title>
        <authorList>
            <person name="Klenk H.-P."/>
        </authorList>
    </citation>
    <scope>NUCLEOTIDE SEQUENCE [LARGE SCALE GENOMIC DNA]</scope>
    <source>
        <strain evidence="11 12">DSM 42178</strain>
    </source>
</reference>
<keyword evidence="4 9" id="KW-0949">S-adenosyl-L-methionine</keyword>
<keyword evidence="7 9" id="KW-0411">Iron-sulfur</keyword>
<keyword evidence="11" id="KW-0560">Oxidoreductase</keyword>
<dbReference type="NCBIfam" id="TIGR00539">
    <property type="entry name" value="hemN_rel"/>
    <property type="match status" value="1"/>
</dbReference>
<proteinExistence type="inferred from homology"/>
<evidence type="ECO:0000256" key="4">
    <source>
        <dbReference type="ARBA" id="ARBA00022691"/>
    </source>
</evidence>
<evidence type="ECO:0000256" key="5">
    <source>
        <dbReference type="ARBA" id="ARBA00022723"/>
    </source>
</evidence>
<evidence type="ECO:0000256" key="8">
    <source>
        <dbReference type="ARBA" id="ARBA00023186"/>
    </source>
</evidence>
<dbReference type="InterPro" id="IPR007197">
    <property type="entry name" value="rSAM"/>
</dbReference>
<dbReference type="SFLD" id="SFLDF00562">
    <property type="entry name" value="HemN-like__clustered_with_heat"/>
    <property type="match status" value="1"/>
</dbReference>
<dbReference type="GO" id="GO:0006779">
    <property type="term" value="P:porphyrin-containing compound biosynthetic process"/>
    <property type="evidence" value="ECO:0007669"/>
    <property type="project" value="InterPro"/>
</dbReference>
<dbReference type="GO" id="GO:0046872">
    <property type="term" value="F:metal ion binding"/>
    <property type="evidence" value="ECO:0007669"/>
    <property type="project" value="UniProtKB-UniRule"/>
</dbReference>
<dbReference type="InterPro" id="IPR034505">
    <property type="entry name" value="Coproporphyrinogen-III_oxidase"/>
</dbReference>
<protein>
    <recommendedName>
        <fullName evidence="2 9">Heme chaperone HemW</fullName>
    </recommendedName>
</protein>
<dbReference type="GO" id="GO:0004109">
    <property type="term" value="F:coproporphyrinogen oxidase activity"/>
    <property type="evidence" value="ECO:0007669"/>
    <property type="project" value="InterPro"/>
</dbReference>
<dbReference type="EMBL" id="JACBZD010000001">
    <property type="protein sequence ID" value="NYI06664.1"/>
    <property type="molecule type" value="Genomic_DNA"/>
</dbReference>
<keyword evidence="3 9" id="KW-0349">Heme</keyword>
<evidence type="ECO:0000259" key="10">
    <source>
        <dbReference type="PROSITE" id="PS51918"/>
    </source>
</evidence>
<dbReference type="Gene3D" id="3.20.20.70">
    <property type="entry name" value="Aldolase class I"/>
    <property type="match status" value="1"/>
</dbReference>
<dbReference type="Pfam" id="PF04055">
    <property type="entry name" value="Radical_SAM"/>
    <property type="match status" value="1"/>
</dbReference>
<keyword evidence="6 9" id="KW-0408">Iron</keyword>
<comment type="subcellular location">
    <subcellularLocation>
        <location evidence="9">Cytoplasm</location>
    </subcellularLocation>
</comment>
<dbReference type="AlphaFoldDB" id="A0A853A156"/>
<dbReference type="InterPro" id="IPR058240">
    <property type="entry name" value="rSAM_sf"/>
</dbReference>
<keyword evidence="12" id="KW-1185">Reference proteome</keyword>
<evidence type="ECO:0000256" key="6">
    <source>
        <dbReference type="ARBA" id="ARBA00023004"/>
    </source>
</evidence>
<evidence type="ECO:0000256" key="7">
    <source>
        <dbReference type="ARBA" id="ARBA00023014"/>
    </source>
</evidence>
<evidence type="ECO:0000313" key="11">
    <source>
        <dbReference type="EMBL" id="NYI06664.1"/>
    </source>
</evidence>
<evidence type="ECO:0000256" key="1">
    <source>
        <dbReference type="ARBA" id="ARBA00006100"/>
    </source>
</evidence>
<organism evidence="11 12">
    <name type="scientific">Allostreptomyces psammosilenae</name>
    <dbReference type="NCBI Taxonomy" id="1892865"/>
    <lineage>
        <taxon>Bacteria</taxon>
        <taxon>Bacillati</taxon>
        <taxon>Actinomycetota</taxon>
        <taxon>Actinomycetes</taxon>
        <taxon>Kitasatosporales</taxon>
        <taxon>Streptomycetaceae</taxon>
        <taxon>Allostreptomyces</taxon>
    </lineage>
</organism>
<gene>
    <name evidence="11" type="ORF">FHU37_003607</name>
</gene>
<dbReference type="InterPro" id="IPR004559">
    <property type="entry name" value="HemW-like"/>
</dbReference>
<evidence type="ECO:0000256" key="3">
    <source>
        <dbReference type="ARBA" id="ARBA00022617"/>
    </source>
</evidence>
<dbReference type="PROSITE" id="PS51918">
    <property type="entry name" value="RADICAL_SAM"/>
    <property type="match status" value="1"/>
</dbReference>
<dbReference type="SMART" id="SM00729">
    <property type="entry name" value="Elp3"/>
    <property type="match status" value="1"/>
</dbReference>
<name>A0A853A156_9ACTN</name>
<dbReference type="PANTHER" id="PTHR13932:SF5">
    <property type="entry name" value="RADICAL S-ADENOSYL METHIONINE DOMAIN-CONTAINING PROTEIN 1, MITOCHONDRIAL"/>
    <property type="match status" value="1"/>
</dbReference>
<keyword evidence="8 9" id="KW-0143">Chaperone</keyword>
<comment type="function">
    <text evidence="9">Probably acts as a heme chaperone, transferring heme to an unknown acceptor. Binds one molecule of heme per monomer, possibly covalently. Binds 1 [4Fe-4S] cluster. The cluster is coordinated with 3 cysteines and an exchangeable S-adenosyl-L-methionine.</text>
</comment>
<evidence type="ECO:0000313" key="12">
    <source>
        <dbReference type="Proteomes" id="UP000567795"/>
    </source>
</evidence>
<comment type="caution">
    <text evidence="11">The sequence shown here is derived from an EMBL/GenBank/DDBJ whole genome shotgun (WGS) entry which is preliminary data.</text>
</comment>
<dbReference type="PANTHER" id="PTHR13932">
    <property type="entry name" value="COPROPORPHYRINIGEN III OXIDASE"/>
    <property type="match status" value="1"/>
</dbReference>
<dbReference type="GO" id="GO:0051539">
    <property type="term" value="F:4 iron, 4 sulfur cluster binding"/>
    <property type="evidence" value="ECO:0007669"/>
    <property type="project" value="UniProtKB-UniRule"/>
</dbReference>
<dbReference type="SFLD" id="SFLDS00029">
    <property type="entry name" value="Radical_SAM"/>
    <property type="match status" value="1"/>
</dbReference>
<keyword evidence="9" id="KW-0004">4Fe-4S</keyword>
<keyword evidence="9" id="KW-0963">Cytoplasm</keyword>
<dbReference type="InterPro" id="IPR013785">
    <property type="entry name" value="Aldolase_TIM"/>
</dbReference>
<feature type="domain" description="Radical SAM core" evidence="10">
    <location>
        <begin position="24"/>
        <end position="275"/>
    </location>
</feature>